<accession>A0A7R8H682</accession>
<keyword evidence="6" id="KW-0472">Membrane</keyword>
<name>A0A7R8H682_LEPSM</name>
<dbReference type="GO" id="GO:0005886">
    <property type="term" value="C:plasma membrane"/>
    <property type="evidence" value="ECO:0007669"/>
    <property type="project" value="UniProtKB-SubCell"/>
</dbReference>
<keyword evidence="3" id="KW-1003">Cell membrane</keyword>
<keyword evidence="8" id="KW-1185">Reference proteome</keyword>
<dbReference type="AlphaFoldDB" id="A0A7R8H682"/>
<dbReference type="OrthoDB" id="1045822at2759"/>
<protein>
    <submittedName>
        <fullName evidence="7">(salmon louse) hypothetical protein</fullName>
    </submittedName>
</protein>
<organism evidence="7 8">
    <name type="scientific">Lepeophtheirus salmonis</name>
    <name type="common">Salmon louse</name>
    <name type="synonym">Caligus salmonis</name>
    <dbReference type="NCBI Taxonomy" id="72036"/>
    <lineage>
        <taxon>Eukaryota</taxon>
        <taxon>Metazoa</taxon>
        <taxon>Ecdysozoa</taxon>
        <taxon>Arthropoda</taxon>
        <taxon>Crustacea</taxon>
        <taxon>Multicrustacea</taxon>
        <taxon>Hexanauplia</taxon>
        <taxon>Copepoda</taxon>
        <taxon>Siphonostomatoida</taxon>
        <taxon>Caligidae</taxon>
        <taxon>Lepeophtheirus</taxon>
    </lineage>
</organism>
<keyword evidence="2" id="KW-0813">Transport</keyword>
<dbReference type="PANTHER" id="PTHR30047">
    <property type="entry name" value="HIGH-AFFINITY CHOLINE TRANSPORT PROTEIN-RELATED"/>
    <property type="match status" value="1"/>
</dbReference>
<evidence type="ECO:0000256" key="3">
    <source>
        <dbReference type="ARBA" id="ARBA00022475"/>
    </source>
</evidence>
<evidence type="ECO:0000256" key="1">
    <source>
        <dbReference type="ARBA" id="ARBA00004651"/>
    </source>
</evidence>
<dbReference type="PANTHER" id="PTHR30047:SF7">
    <property type="entry name" value="HIGH-AFFINITY CHOLINE TRANSPORT PROTEIN"/>
    <property type="match status" value="1"/>
</dbReference>
<gene>
    <name evidence="7" type="ORF">LSAA_7749</name>
</gene>
<evidence type="ECO:0000256" key="2">
    <source>
        <dbReference type="ARBA" id="ARBA00022448"/>
    </source>
</evidence>
<dbReference type="Pfam" id="PF02028">
    <property type="entry name" value="BCCT"/>
    <property type="match status" value="1"/>
</dbReference>
<evidence type="ECO:0000256" key="6">
    <source>
        <dbReference type="ARBA" id="ARBA00023136"/>
    </source>
</evidence>
<evidence type="ECO:0000313" key="7">
    <source>
        <dbReference type="EMBL" id="CAF2891709.1"/>
    </source>
</evidence>
<comment type="subcellular location">
    <subcellularLocation>
        <location evidence="1">Cell membrane</location>
        <topology evidence="1">Multi-pass membrane protein</topology>
    </subcellularLocation>
</comment>
<dbReference type="InterPro" id="IPR000060">
    <property type="entry name" value="BCCT_transptr"/>
</dbReference>
<dbReference type="EMBL" id="HG994582">
    <property type="protein sequence ID" value="CAF2891709.1"/>
    <property type="molecule type" value="Genomic_DNA"/>
</dbReference>
<evidence type="ECO:0000313" key="8">
    <source>
        <dbReference type="Proteomes" id="UP000675881"/>
    </source>
</evidence>
<sequence length="270" mass="30244">METLSMSIKMLGDDFARASLDRRYSRLSCALKGKHVKIEKLWFDVMRSFGDIGYTFCIISLLGIVLYFVTSSDSGSLVIDCLTSNGDPDPPRIQRVFSWAFMEGATATALIIASNSDKPLKMLQSAGLISGLPYTFVVCLLCVSLWRYVKMVMGDLDIRGPKFRVSLFDPFFTIPYVEWNFPRMALLFVECLMEIFMAPFTIGSTASILFEYSIPIIHQAIVLTFLSLTAIFLITGTFFTGSFSSKFMVLSLLRSLFDGFANESKGHSKN</sequence>
<proteinExistence type="predicted"/>
<reference evidence="7" key="1">
    <citation type="submission" date="2021-02" db="EMBL/GenBank/DDBJ databases">
        <authorList>
            <person name="Bekaert M."/>
        </authorList>
    </citation>
    <scope>NUCLEOTIDE SEQUENCE</scope>
    <source>
        <strain evidence="7">IoA-00</strain>
    </source>
</reference>
<evidence type="ECO:0000256" key="4">
    <source>
        <dbReference type="ARBA" id="ARBA00022692"/>
    </source>
</evidence>
<evidence type="ECO:0000256" key="5">
    <source>
        <dbReference type="ARBA" id="ARBA00022989"/>
    </source>
</evidence>
<dbReference type="GO" id="GO:0022857">
    <property type="term" value="F:transmembrane transporter activity"/>
    <property type="evidence" value="ECO:0007669"/>
    <property type="project" value="InterPro"/>
</dbReference>
<dbReference type="Proteomes" id="UP000675881">
    <property type="component" value="Chromosome 3"/>
</dbReference>
<keyword evidence="4" id="KW-0812">Transmembrane</keyword>
<keyword evidence="5" id="KW-1133">Transmembrane helix</keyword>